<name>A0A3D9S157_9BACL</name>
<keyword evidence="4" id="KW-0560">Oxidoreductase</keyword>
<dbReference type="Gene3D" id="3.50.50.60">
    <property type="entry name" value="FAD/NAD(P)-binding domain"/>
    <property type="match status" value="1"/>
</dbReference>
<evidence type="ECO:0000259" key="5">
    <source>
        <dbReference type="Pfam" id="PF01266"/>
    </source>
</evidence>
<dbReference type="Proteomes" id="UP000256304">
    <property type="component" value="Unassembled WGS sequence"/>
</dbReference>
<feature type="domain" description="FAD dependent oxidoreductase" evidence="5">
    <location>
        <begin position="7"/>
        <end position="362"/>
    </location>
</feature>
<comment type="cofactor">
    <cofactor evidence="1">
        <name>FAD</name>
        <dbReference type="ChEBI" id="CHEBI:57692"/>
    </cofactor>
</comment>
<keyword evidence="7" id="KW-1185">Reference proteome</keyword>
<dbReference type="PANTHER" id="PTHR10961">
    <property type="entry name" value="PEROXISOMAL SARCOSINE OXIDASE"/>
    <property type="match status" value="1"/>
</dbReference>
<protein>
    <submittedName>
        <fullName evidence="6">N-methyl-L-tryptophan oxidase</fullName>
    </submittedName>
</protein>
<keyword evidence="3" id="KW-0274">FAD</keyword>
<evidence type="ECO:0000256" key="2">
    <source>
        <dbReference type="ARBA" id="ARBA00022630"/>
    </source>
</evidence>
<evidence type="ECO:0000256" key="4">
    <source>
        <dbReference type="ARBA" id="ARBA00023002"/>
    </source>
</evidence>
<dbReference type="RefSeq" id="WP_245995965.1">
    <property type="nucleotide sequence ID" value="NZ_QTTN01000011.1"/>
</dbReference>
<dbReference type="SUPFAM" id="SSF51905">
    <property type="entry name" value="FAD/NAD(P)-binding domain"/>
    <property type="match status" value="1"/>
</dbReference>
<reference evidence="6 7" key="1">
    <citation type="submission" date="2018-08" db="EMBL/GenBank/DDBJ databases">
        <title>Genomic Encyclopedia of Type Strains, Phase III (KMG-III): the genomes of soil and plant-associated and newly described type strains.</title>
        <authorList>
            <person name="Whitman W."/>
        </authorList>
    </citation>
    <scope>NUCLEOTIDE SEQUENCE [LARGE SCALE GENOMIC DNA]</scope>
    <source>
        <strain evidence="6 7">CGMCC 1.10966</strain>
    </source>
</reference>
<keyword evidence="2" id="KW-0285">Flavoprotein</keyword>
<dbReference type="GO" id="GO:0008115">
    <property type="term" value="F:sarcosine oxidase activity"/>
    <property type="evidence" value="ECO:0007669"/>
    <property type="project" value="TreeGrafter"/>
</dbReference>
<dbReference type="GO" id="GO:0050660">
    <property type="term" value="F:flavin adenine dinucleotide binding"/>
    <property type="evidence" value="ECO:0007669"/>
    <property type="project" value="InterPro"/>
</dbReference>
<dbReference type="SUPFAM" id="SSF54373">
    <property type="entry name" value="FAD-linked reductases, C-terminal domain"/>
    <property type="match status" value="1"/>
</dbReference>
<evidence type="ECO:0000256" key="1">
    <source>
        <dbReference type="ARBA" id="ARBA00001974"/>
    </source>
</evidence>
<proteinExistence type="predicted"/>
<dbReference type="InterPro" id="IPR006076">
    <property type="entry name" value="FAD-dep_OxRdtase"/>
</dbReference>
<dbReference type="InterPro" id="IPR036188">
    <property type="entry name" value="FAD/NAD-bd_sf"/>
</dbReference>
<organism evidence="6 7">
    <name type="scientific">Paenibacillus taihuensis</name>
    <dbReference type="NCBI Taxonomy" id="1156355"/>
    <lineage>
        <taxon>Bacteria</taxon>
        <taxon>Bacillati</taxon>
        <taxon>Bacillota</taxon>
        <taxon>Bacilli</taxon>
        <taxon>Bacillales</taxon>
        <taxon>Paenibacillaceae</taxon>
        <taxon>Paenibacillus</taxon>
    </lineage>
</organism>
<dbReference type="Pfam" id="PF01266">
    <property type="entry name" value="DAO"/>
    <property type="match status" value="1"/>
</dbReference>
<dbReference type="NCBIfam" id="NF008425">
    <property type="entry name" value="PRK11259.1"/>
    <property type="match status" value="1"/>
</dbReference>
<evidence type="ECO:0000256" key="3">
    <source>
        <dbReference type="ARBA" id="ARBA00022827"/>
    </source>
</evidence>
<dbReference type="InterPro" id="IPR045170">
    <property type="entry name" value="MTOX"/>
</dbReference>
<accession>A0A3D9S157</accession>
<evidence type="ECO:0000313" key="7">
    <source>
        <dbReference type="Proteomes" id="UP000256304"/>
    </source>
</evidence>
<dbReference type="Gene3D" id="3.30.9.10">
    <property type="entry name" value="D-Amino Acid Oxidase, subunit A, domain 2"/>
    <property type="match status" value="1"/>
</dbReference>
<dbReference type="EMBL" id="QTTN01000011">
    <property type="protein sequence ID" value="REE86177.1"/>
    <property type="molecule type" value="Genomic_DNA"/>
</dbReference>
<dbReference type="AlphaFoldDB" id="A0A3D9S157"/>
<gene>
    <name evidence="6" type="ORF">A8990_11174</name>
</gene>
<sequence length="382" mass="41468">MELELYDVIVVGAGAMGMSAGYHAARAGRRTLLIDAYDPPHAQGTHHGETRIIRHAYGEGRAYTPMALRAQALWYELERETGRRLFLETGFLQAGEPGSRMLTEMQVSAKEHGLPVEVLDSSEMKLRWPGLALPESFVGCYEADSGVLLSEACVQAYRDAAVALGATMLPNTPVIAIHPDAEGAEVVTAAGTYRAKSLILTAGKFAGPMLAKLGLNEMPLSPLRKTVEWFKPLTEDYSPDRFPAFLFDLPEGIFFGFPDISGEGVKAGRHDGLVRPMPEDGVLLPHGTFEDDGRDCAAYVARYMPGVEPTIIKGSSCTYTMTPDEHFILDRHPDYPHIAIGAGFSGHGFKFASANGEILAKLAAGDDPGFDLSLFTLHRFNP</sequence>
<evidence type="ECO:0000313" key="6">
    <source>
        <dbReference type="EMBL" id="REE86177.1"/>
    </source>
</evidence>
<dbReference type="PANTHER" id="PTHR10961:SF7">
    <property type="entry name" value="FAD DEPENDENT OXIDOREDUCTASE DOMAIN-CONTAINING PROTEIN"/>
    <property type="match status" value="1"/>
</dbReference>
<comment type="caution">
    <text evidence="6">The sequence shown here is derived from an EMBL/GenBank/DDBJ whole genome shotgun (WGS) entry which is preliminary data.</text>
</comment>
<dbReference type="GO" id="GO:0005829">
    <property type="term" value="C:cytosol"/>
    <property type="evidence" value="ECO:0007669"/>
    <property type="project" value="TreeGrafter"/>
</dbReference>